<feature type="transmembrane region" description="Helical" evidence="1">
    <location>
        <begin position="173"/>
        <end position="194"/>
    </location>
</feature>
<dbReference type="EMBL" id="BAAACG010000019">
    <property type="protein sequence ID" value="GAA0746951.1"/>
    <property type="molecule type" value="Genomic_DNA"/>
</dbReference>
<feature type="transmembrane region" description="Helical" evidence="1">
    <location>
        <begin position="345"/>
        <end position="366"/>
    </location>
</feature>
<evidence type="ECO:0000313" key="3">
    <source>
        <dbReference type="Proteomes" id="UP001501510"/>
    </source>
</evidence>
<dbReference type="RefSeq" id="WP_343763839.1">
    <property type="nucleotide sequence ID" value="NZ_BAAACG010000019.1"/>
</dbReference>
<dbReference type="Proteomes" id="UP001501510">
    <property type="component" value="Unassembled WGS sequence"/>
</dbReference>
<proteinExistence type="predicted"/>
<organism evidence="2 3">
    <name type="scientific">Clostridium oceanicum</name>
    <dbReference type="NCBI Taxonomy" id="1543"/>
    <lineage>
        <taxon>Bacteria</taxon>
        <taxon>Bacillati</taxon>
        <taxon>Bacillota</taxon>
        <taxon>Clostridia</taxon>
        <taxon>Eubacteriales</taxon>
        <taxon>Clostridiaceae</taxon>
        <taxon>Clostridium</taxon>
    </lineage>
</organism>
<protein>
    <submittedName>
        <fullName evidence="2">YibE/F family protein</fullName>
    </submittedName>
</protein>
<evidence type="ECO:0000256" key="1">
    <source>
        <dbReference type="SAM" id="Phobius"/>
    </source>
</evidence>
<feature type="transmembrane region" description="Helical" evidence="1">
    <location>
        <begin position="149"/>
        <end position="167"/>
    </location>
</feature>
<dbReference type="Pfam" id="PF07907">
    <property type="entry name" value="YibE_F"/>
    <property type="match status" value="1"/>
</dbReference>
<accession>A0ABP3V5B7</accession>
<sequence>MNIMKKYLKIVGMVFCGLIMVTCLFNAKVLAKENENNKMPEENKLVKAKVIESMEKQGKERKVKIIIEEGKYKGKELVVANELRVSDSKPLVLKKGQRVIVYISEDGEGNLEETYIYEFVREKYIMVLVAIFILLLLIIGGFKGFKSILTLVITGLFVIKILIPKIIKGSDPITTSIGVCIGIIIVTLIILNGFHKKTLSAIIGTSTGVIIAGIIALIMTKLMSLSGIDEQAFNLMQRVRGVDFSFQGILFAGIILGALGAVMDVSMSIASSMHEIAYNSRRISRQEIIRAGMNVGKDAMGTMSNTLILAYAGGALNVIMFFAAQNISLTYIINSQNIASEIVRSLAGSIGLIITIPVTVFIAAFLEIK</sequence>
<evidence type="ECO:0000313" key="2">
    <source>
        <dbReference type="EMBL" id="GAA0746951.1"/>
    </source>
</evidence>
<name>A0ABP3V5B7_9CLOT</name>
<comment type="caution">
    <text evidence="2">The sequence shown here is derived from an EMBL/GenBank/DDBJ whole genome shotgun (WGS) entry which is preliminary data.</text>
</comment>
<dbReference type="PANTHER" id="PTHR41771:SF1">
    <property type="entry name" value="MEMBRANE PROTEIN"/>
    <property type="match status" value="1"/>
</dbReference>
<keyword evidence="1" id="KW-1133">Transmembrane helix</keyword>
<keyword evidence="1" id="KW-0472">Membrane</keyword>
<feature type="transmembrane region" description="Helical" evidence="1">
    <location>
        <begin position="307"/>
        <end position="333"/>
    </location>
</feature>
<keyword evidence="3" id="KW-1185">Reference proteome</keyword>
<keyword evidence="1" id="KW-0812">Transmembrane</keyword>
<dbReference type="PANTHER" id="PTHR41771">
    <property type="entry name" value="MEMBRANE PROTEIN-RELATED"/>
    <property type="match status" value="1"/>
</dbReference>
<reference evidence="3" key="1">
    <citation type="journal article" date="2019" name="Int. J. Syst. Evol. Microbiol.">
        <title>The Global Catalogue of Microorganisms (GCM) 10K type strain sequencing project: providing services to taxonomists for standard genome sequencing and annotation.</title>
        <authorList>
            <consortium name="The Broad Institute Genomics Platform"/>
            <consortium name="The Broad Institute Genome Sequencing Center for Infectious Disease"/>
            <person name="Wu L."/>
            <person name="Ma J."/>
        </authorList>
    </citation>
    <scope>NUCLEOTIDE SEQUENCE [LARGE SCALE GENOMIC DNA]</scope>
    <source>
        <strain evidence="3">JCM 1407</strain>
    </source>
</reference>
<feature type="transmembrane region" description="Helical" evidence="1">
    <location>
        <begin position="244"/>
        <end position="263"/>
    </location>
</feature>
<gene>
    <name evidence="2" type="ORF">GCM10008906_35250</name>
</gene>
<feature type="transmembrane region" description="Helical" evidence="1">
    <location>
        <begin position="124"/>
        <end position="142"/>
    </location>
</feature>
<feature type="transmembrane region" description="Helical" evidence="1">
    <location>
        <begin position="201"/>
        <end position="224"/>
    </location>
</feature>
<dbReference type="InterPro" id="IPR012507">
    <property type="entry name" value="YibE_F"/>
</dbReference>